<dbReference type="InterPro" id="IPR006047">
    <property type="entry name" value="GH13_cat_dom"/>
</dbReference>
<comment type="similarity">
    <text evidence="1">Belongs to the glycosyl hydrolase 13 family.</text>
</comment>
<gene>
    <name evidence="4" type="ORF">U1T56_03055</name>
</gene>
<protein>
    <submittedName>
        <fullName evidence="4">Alpha-glucosidase</fullName>
    </submittedName>
</protein>
<evidence type="ECO:0000259" key="3">
    <source>
        <dbReference type="SMART" id="SM00642"/>
    </source>
</evidence>
<dbReference type="SUPFAM" id="SSF51445">
    <property type="entry name" value="(Trans)glycosidases"/>
    <property type="match status" value="1"/>
</dbReference>
<feature type="compositionally biased region" description="Low complexity" evidence="2">
    <location>
        <begin position="225"/>
        <end position="238"/>
    </location>
</feature>
<comment type="caution">
    <text evidence="4">The sequence shown here is derived from an EMBL/GenBank/DDBJ whole genome shotgun (WGS) entry which is preliminary data.</text>
</comment>
<dbReference type="Gene3D" id="3.20.20.80">
    <property type="entry name" value="Glycosidases"/>
    <property type="match status" value="2"/>
</dbReference>
<keyword evidence="5" id="KW-1185">Reference proteome</keyword>
<feature type="region of interest" description="Disordered" evidence="2">
    <location>
        <begin position="222"/>
        <end position="248"/>
    </location>
</feature>
<dbReference type="RefSeq" id="WP_418157967.1">
    <property type="nucleotide sequence ID" value="NZ_JBBLZC010000002.1"/>
</dbReference>
<dbReference type="PANTHER" id="PTHR10357:SF179">
    <property type="entry name" value="NEUTRAL AND BASIC AMINO ACID TRANSPORT PROTEIN RBAT"/>
    <property type="match status" value="1"/>
</dbReference>
<sequence length="582" mass="65789">MRRALLHASPRAARRRDEWWRGAVIYQIYPRSFFDTDGDGVGDLPGITEKLDYVEQLGVDAVWISPFFKSPMKDFGYDVADYRAVDPLFGTLEDFDALLEKAHRLGLKVLIDFVPSHTSNEHPWFQESRSSRDNEKADWYVWADPRPDGSPPNNWLSVFGGSAWEWEPRRGQYYLHNFLKEQPQLNLWNPAVVQALLDAARFWLDRGVDGFRLDAIDHAVHDPQLRNNPPRSRRPSLQAAGSVPASPYKMQEPRWNRARPELVELFLKPLHALTERYEGKVLLGEISTSDDALIRAAEYTNGGGLDMAYTFDLPRCEPSPRIIRRVVERFEGKKGEGWACWSFGNHDVCRPVTRFGGDNAPEALRRLLPVLLGCLRGTPCLYQGEELGLEEAELGFEQLRDPYGLAFWPAYKGRDGCRTPIPWRHDAPHGGFTTGEPWLPVPAVHLARAVDVQAADPDSTLNATRAFFAWRRRQPLLKTGTIRFLKSEGPLLVFARERDGQRMVCAFNLSGEPQRCRRPRRLAPEDGRIAPGSRVAGRTIELGPWGYALVLERAASVLERSRSPVSWPAAEPAIQAAGQEAG</sequence>
<dbReference type="SUPFAM" id="SSF51011">
    <property type="entry name" value="Glycosyl hydrolase domain"/>
    <property type="match status" value="1"/>
</dbReference>
<feature type="domain" description="Glycosyl hydrolase family 13 catalytic" evidence="3">
    <location>
        <begin position="27"/>
        <end position="418"/>
    </location>
</feature>
<dbReference type="Gene3D" id="3.90.400.10">
    <property type="entry name" value="Oligo-1,6-glucosidase, Domain 2"/>
    <property type="match status" value="1"/>
</dbReference>
<evidence type="ECO:0000313" key="5">
    <source>
        <dbReference type="Proteomes" id="UP001375743"/>
    </source>
</evidence>
<evidence type="ECO:0000256" key="1">
    <source>
        <dbReference type="ARBA" id="ARBA00008061"/>
    </source>
</evidence>
<dbReference type="InterPro" id="IPR017853">
    <property type="entry name" value="GH"/>
</dbReference>
<reference evidence="4 5" key="1">
    <citation type="submission" date="2024-01" db="EMBL/GenBank/DDBJ databases">
        <title>Multi-omics insights into the function and evolution of sodium benzoate biodegradation pathways in Benzoatithermus flavus gen. nov., sp. nov. from hot spring.</title>
        <authorList>
            <person name="Hu C.-J."/>
            <person name="Li W.-J."/>
        </authorList>
    </citation>
    <scope>NUCLEOTIDE SEQUENCE [LARGE SCALE GENOMIC DNA]</scope>
    <source>
        <strain evidence="4 5">SYSU G07066</strain>
    </source>
</reference>
<dbReference type="Pfam" id="PF00128">
    <property type="entry name" value="Alpha-amylase"/>
    <property type="match status" value="1"/>
</dbReference>
<dbReference type="InterPro" id="IPR045857">
    <property type="entry name" value="O16G_dom_2"/>
</dbReference>
<dbReference type="PANTHER" id="PTHR10357">
    <property type="entry name" value="ALPHA-AMYLASE FAMILY MEMBER"/>
    <property type="match status" value="1"/>
</dbReference>
<dbReference type="CDD" id="cd11330">
    <property type="entry name" value="AmyAc_OligoGlu"/>
    <property type="match status" value="1"/>
</dbReference>
<dbReference type="InterPro" id="IPR013780">
    <property type="entry name" value="Glyco_hydro_b"/>
</dbReference>
<dbReference type="Proteomes" id="UP001375743">
    <property type="component" value="Unassembled WGS sequence"/>
</dbReference>
<dbReference type="Gene3D" id="2.60.40.1180">
    <property type="entry name" value="Golgi alpha-mannosidase II"/>
    <property type="match status" value="1"/>
</dbReference>
<dbReference type="SMART" id="SM00642">
    <property type="entry name" value="Aamy"/>
    <property type="match status" value="1"/>
</dbReference>
<name>A0ABU8XLP0_9PROT</name>
<accession>A0ABU8XLP0</accession>
<evidence type="ECO:0000313" key="4">
    <source>
        <dbReference type="EMBL" id="MEK0082117.1"/>
    </source>
</evidence>
<proteinExistence type="inferred from homology"/>
<organism evidence="4 5">
    <name type="scientific">Benzoatithermus flavus</name>
    <dbReference type="NCBI Taxonomy" id="3108223"/>
    <lineage>
        <taxon>Bacteria</taxon>
        <taxon>Pseudomonadati</taxon>
        <taxon>Pseudomonadota</taxon>
        <taxon>Alphaproteobacteria</taxon>
        <taxon>Geminicoccales</taxon>
        <taxon>Geminicoccaceae</taxon>
        <taxon>Benzoatithermus</taxon>
    </lineage>
</organism>
<dbReference type="EMBL" id="JBBLZC010000002">
    <property type="protein sequence ID" value="MEK0082117.1"/>
    <property type="molecule type" value="Genomic_DNA"/>
</dbReference>
<evidence type="ECO:0000256" key="2">
    <source>
        <dbReference type="SAM" id="MobiDB-lite"/>
    </source>
</evidence>